<gene>
    <name evidence="2" type="ORF">OW729_13175</name>
</gene>
<reference evidence="2" key="1">
    <citation type="submission" date="2022-12" db="EMBL/GenBank/DDBJ databases">
        <title>Clostridium sp. nov., isolated from industrial wastewater.</title>
        <authorList>
            <person name="Jiayan W."/>
        </authorList>
    </citation>
    <scope>NUCLEOTIDE SEQUENCE</scope>
    <source>
        <strain evidence="2">ZC22-4</strain>
    </source>
</reference>
<name>A0ABT4DB66_9CLOT</name>
<dbReference type="Proteomes" id="UP001144612">
    <property type="component" value="Unassembled WGS sequence"/>
</dbReference>
<dbReference type="SUPFAM" id="SSF53335">
    <property type="entry name" value="S-adenosyl-L-methionine-dependent methyltransferases"/>
    <property type="match status" value="1"/>
</dbReference>
<dbReference type="RefSeq" id="WP_268061996.1">
    <property type="nucleotide sequence ID" value="NZ_JAPQFJ010000014.1"/>
</dbReference>
<sequence>MLLNDISKEQIVNAHKDRFKQYGYSPKSLFWDKNRQNIRFDVLTSNYDFSNKKILDIGCGFGDLNNILSLKADRYIYMGIDIVEDFIAYAQDKFKNEENISFKLGDFLSEKFIANYDYIIASGTFNYKLKNMDNYDYIEAIINKSFNTCNSGIAFDFLSDKVDYKYDFNFYYSPEKILSIAYKYSKNIVLRNDYMPFEFSLFINKDDSFKKEYPIFNEYRHSHSIYKKEMY</sequence>
<comment type="caution">
    <text evidence="2">The sequence shown here is derived from an EMBL/GenBank/DDBJ whole genome shotgun (WGS) entry which is preliminary data.</text>
</comment>
<dbReference type="InterPro" id="IPR025714">
    <property type="entry name" value="Methyltranfer_dom"/>
</dbReference>
<evidence type="ECO:0000313" key="3">
    <source>
        <dbReference type="Proteomes" id="UP001144612"/>
    </source>
</evidence>
<dbReference type="Gene3D" id="3.40.50.150">
    <property type="entry name" value="Vaccinia Virus protein VP39"/>
    <property type="match status" value="1"/>
</dbReference>
<keyword evidence="2" id="KW-0808">Transferase</keyword>
<dbReference type="CDD" id="cd02440">
    <property type="entry name" value="AdoMet_MTases"/>
    <property type="match status" value="1"/>
</dbReference>
<protein>
    <submittedName>
        <fullName evidence="2">Methyltransferase domain-containing protein</fullName>
    </submittedName>
</protein>
<dbReference type="GO" id="GO:0008168">
    <property type="term" value="F:methyltransferase activity"/>
    <property type="evidence" value="ECO:0007669"/>
    <property type="project" value="UniProtKB-KW"/>
</dbReference>
<dbReference type="EMBL" id="JAPQFJ010000014">
    <property type="protein sequence ID" value="MCY6959565.1"/>
    <property type="molecule type" value="Genomic_DNA"/>
</dbReference>
<accession>A0ABT4DB66</accession>
<organism evidence="2 3">
    <name type="scientific">Clostridium brassicae</name>
    <dbReference type="NCBI Taxonomy" id="2999072"/>
    <lineage>
        <taxon>Bacteria</taxon>
        <taxon>Bacillati</taxon>
        <taxon>Bacillota</taxon>
        <taxon>Clostridia</taxon>
        <taxon>Eubacteriales</taxon>
        <taxon>Clostridiaceae</taxon>
        <taxon>Clostridium</taxon>
    </lineage>
</organism>
<evidence type="ECO:0000313" key="2">
    <source>
        <dbReference type="EMBL" id="MCY6959565.1"/>
    </source>
</evidence>
<keyword evidence="3" id="KW-1185">Reference proteome</keyword>
<evidence type="ECO:0000259" key="1">
    <source>
        <dbReference type="Pfam" id="PF13847"/>
    </source>
</evidence>
<dbReference type="InterPro" id="IPR029063">
    <property type="entry name" value="SAM-dependent_MTases_sf"/>
</dbReference>
<dbReference type="GO" id="GO:0032259">
    <property type="term" value="P:methylation"/>
    <property type="evidence" value="ECO:0007669"/>
    <property type="project" value="UniProtKB-KW"/>
</dbReference>
<proteinExistence type="predicted"/>
<dbReference type="Pfam" id="PF13847">
    <property type="entry name" value="Methyltransf_31"/>
    <property type="match status" value="1"/>
</dbReference>
<feature type="domain" description="Methyltransferase" evidence="1">
    <location>
        <begin position="50"/>
        <end position="127"/>
    </location>
</feature>
<keyword evidence="2" id="KW-0489">Methyltransferase</keyword>